<dbReference type="AlphaFoldDB" id="A0A517WTY7"/>
<dbReference type="RefSeq" id="WP_145173773.1">
    <property type="nucleotide sequence ID" value="NZ_CP037422.1"/>
</dbReference>
<dbReference type="Gene3D" id="3.40.630.30">
    <property type="match status" value="1"/>
</dbReference>
<evidence type="ECO:0000256" key="1">
    <source>
        <dbReference type="ARBA" id="ARBA00022679"/>
    </source>
</evidence>
<dbReference type="GO" id="GO:0016747">
    <property type="term" value="F:acyltransferase activity, transferring groups other than amino-acyl groups"/>
    <property type="evidence" value="ECO:0007669"/>
    <property type="project" value="InterPro"/>
</dbReference>
<name>A0A517WTY7_9PLAN</name>
<dbReference type="InterPro" id="IPR000182">
    <property type="entry name" value="GNAT_dom"/>
</dbReference>
<dbReference type="CDD" id="cd04301">
    <property type="entry name" value="NAT_SF"/>
    <property type="match status" value="1"/>
</dbReference>
<dbReference type="SUPFAM" id="SSF55729">
    <property type="entry name" value="Acyl-CoA N-acyltransferases (Nat)"/>
    <property type="match status" value="1"/>
</dbReference>
<keyword evidence="5" id="KW-1185">Reference proteome</keyword>
<evidence type="ECO:0000256" key="2">
    <source>
        <dbReference type="ARBA" id="ARBA00023315"/>
    </source>
</evidence>
<organism evidence="4 5">
    <name type="scientific">Gimesia aquarii</name>
    <dbReference type="NCBI Taxonomy" id="2527964"/>
    <lineage>
        <taxon>Bacteria</taxon>
        <taxon>Pseudomonadati</taxon>
        <taxon>Planctomycetota</taxon>
        <taxon>Planctomycetia</taxon>
        <taxon>Planctomycetales</taxon>
        <taxon>Planctomycetaceae</taxon>
        <taxon>Gimesia</taxon>
    </lineage>
</organism>
<keyword evidence="1 4" id="KW-0808">Transferase</keyword>
<dbReference type="InterPro" id="IPR050832">
    <property type="entry name" value="Bact_Acetyltransf"/>
</dbReference>
<keyword evidence="2 4" id="KW-0012">Acyltransferase</keyword>
<dbReference type="Proteomes" id="UP000318384">
    <property type="component" value="Chromosome"/>
</dbReference>
<dbReference type="PROSITE" id="PS51186">
    <property type="entry name" value="GNAT"/>
    <property type="match status" value="1"/>
</dbReference>
<sequence length="157" mass="17909">MPDVVPHIRRAQPQECTTISALGIRSKSHWNYSSQMMATFRSELTLLAEDIQKRRVYVVTIDNTIVGYYSLREIDSKAIELEHLFVDPDYLKRGYGSQMFHHAMEVIKSKGFSRLVIQSDPNASGFYEKLGIPLVKKISSSIPGRSIPCFEKILQTD</sequence>
<dbReference type="InterPro" id="IPR016181">
    <property type="entry name" value="Acyl_CoA_acyltransferase"/>
</dbReference>
<dbReference type="EC" id="2.3.1.-" evidence="4"/>
<dbReference type="PANTHER" id="PTHR43877:SF1">
    <property type="entry name" value="ACETYLTRANSFERASE"/>
    <property type="match status" value="1"/>
</dbReference>
<evidence type="ECO:0000313" key="5">
    <source>
        <dbReference type="Proteomes" id="UP000318384"/>
    </source>
</evidence>
<evidence type="ECO:0000259" key="3">
    <source>
        <dbReference type="PROSITE" id="PS51186"/>
    </source>
</evidence>
<dbReference type="PANTHER" id="PTHR43877">
    <property type="entry name" value="AMINOALKYLPHOSPHONATE N-ACETYLTRANSFERASE-RELATED-RELATED"/>
    <property type="match status" value="1"/>
</dbReference>
<protein>
    <submittedName>
        <fullName evidence="4">Putative N-acetyltransferase YafP</fullName>
        <ecNumber evidence="4">2.3.1.-</ecNumber>
    </submittedName>
</protein>
<dbReference type="EMBL" id="CP037422">
    <property type="protein sequence ID" value="QDU08688.1"/>
    <property type="molecule type" value="Genomic_DNA"/>
</dbReference>
<accession>A0A517WTY7</accession>
<gene>
    <name evidence="4" type="primary">yafP</name>
    <name evidence="4" type="ORF">V202x_20580</name>
</gene>
<evidence type="ECO:0000313" key="4">
    <source>
        <dbReference type="EMBL" id="QDU08688.1"/>
    </source>
</evidence>
<dbReference type="Pfam" id="PF00583">
    <property type="entry name" value="Acetyltransf_1"/>
    <property type="match status" value="1"/>
</dbReference>
<proteinExistence type="predicted"/>
<dbReference type="OrthoDB" id="948250at2"/>
<feature type="domain" description="N-acetyltransferase" evidence="3">
    <location>
        <begin position="6"/>
        <end position="157"/>
    </location>
</feature>
<reference evidence="4 5" key="1">
    <citation type="submission" date="2019-03" db="EMBL/GenBank/DDBJ databases">
        <title>Deep-cultivation of Planctomycetes and their phenomic and genomic characterization uncovers novel biology.</title>
        <authorList>
            <person name="Wiegand S."/>
            <person name="Jogler M."/>
            <person name="Boedeker C."/>
            <person name="Pinto D."/>
            <person name="Vollmers J."/>
            <person name="Rivas-Marin E."/>
            <person name="Kohn T."/>
            <person name="Peeters S.H."/>
            <person name="Heuer A."/>
            <person name="Rast P."/>
            <person name="Oberbeckmann S."/>
            <person name="Bunk B."/>
            <person name="Jeske O."/>
            <person name="Meyerdierks A."/>
            <person name="Storesund J.E."/>
            <person name="Kallscheuer N."/>
            <person name="Luecker S."/>
            <person name="Lage O.M."/>
            <person name="Pohl T."/>
            <person name="Merkel B.J."/>
            <person name="Hornburger P."/>
            <person name="Mueller R.-W."/>
            <person name="Bruemmer F."/>
            <person name="Labrenz M."/>
            <person name="Spormann A.M."/>
            <person name="Op den Camp H."/>
            <person name="Overmann J."/>
            <person name="Amann R."/>
            <person name="Jetten M.S.M."/>
            <person name="Mascher T."/>
            <person name="Medema M.H."/>
            <person name="Devos D.P."/>
            <person name="Kaster A.-K."/>
            <person name="Ovreas L."/>
            <person name="Rohde M."/>
            <person name="Galperin M.Y."/>
            <person name="Jogler C."/>
        </authorList>
    </citation>
    <scope>NUCLEOTIDE SEQUENCE [LARGE SCALE GENOMIC DNA]</scope>
    <source>
        <strain evidence="4 5">V202</strain>
    </source>
</reference>